<reference evidence="2" key="1">
    <citation type="journal article" date="2014" name="Nat. Commun.">
        <title>The tobacco genome sequence and its comparison with those of tomato and potato.</title>
        <authorList>
            <person name="Sierro N."/>
            <person name="Battey J.N."/>
            <person name="Ouadi S."/>
            <person name="Bakaher N."/>
            <person name="Bovet L."/>
            <person name="Willig A."/>
            <person name="Goepfert S."/>
            <person name="Peitsch M.C."/>
            <person name="Ivanov N.V."/>
        </authorList>
    </citation>
    <scope>NUCLEOTIDE SEQUENCE [LARGE SCALE GENOMIC DNA]</scope>
</reference>
<dbReference type="OrthoDB" id="778244at2759"/>
<dbReference type="GO" id="GO:0006950">
    <property type="term" value="P:response to stress"/>
    <property type="evidence" value="ECO:0000318"/>
    <property type="project" value="GO_Central"/>
</dbReference>
<name>A0A1S4CUK3_TOBAC</name>
<dbReference type="PANTHER" id="PTHR34659">
    <property type="entry name" value="BNAA05G11610D PROTEIN"/>
    <property type="match status" value="1"/>
</dbReference>
<feature type="region of interest" description="Disordered" evidence="1">
    <location>
        <begin position="342"/>
        <end position="364"/>
    </location>
</feature>
<organism evidence="2 3">
    <name type="scientific">Nicotiana tabacum</name>
    <name type="common">Common tobacco</name>
    <dbReference type="NCBI Taxonomy" id="4097"/>
    <lineage>
        <taxon>Eukaryota</taxon>
        <taxon>Viridiplantae</taxon>
        <taxon>Streptophyta</taxon>
        <taxon>Embryophyta</taxon>
        <taxon>Tracheophyta</taxon>
        <taxon>Spermatophyta</taxon>
        <taxon>Magnoliopsida</taxon>
        <taxon>eudicotyledons</taxon>
        <taxon>Gunneridae</taxon>
        <taxon>Pentapetalae</taxon>
        <taxon>asterids</taxon>
        <taxon>lamiids</taxon>
        <taxon>Solanales</taxon>
        <taxon>Solanaceae</taxon>
        <taxon>Nicotianoideae</taxon>
        <taxon>Nicotianeae</taxon>
        <taxon>Nicotiana</taxon>
    </lineage>
</organism>
<dbReference type="Proteomes" id="UP000790787">
    <property type="component" value="Chromosome 17"/>
</dbReference>
<sequence length="376" mass="41354">MYPPFYVNLLSLRNCVRVPAILRVKLFMFVMDFTSKGIAWIEKVGAKLENLCSEVDARSQEQLDYVESQLQIAGANLKQFCSEFIQEIFPASLSEAKEDETSNLSLEKNIKKQLLASELSNIIVEEDNKKELSHSNSSSIVFPAETAEGVHIDSSLQPQADMVMKMSVEDTSEKAFTEGTLNMTSLPYEGVNGVEGSAKSSTIASVECQKSDPSMQVGKTIDVTDLEANISNVPSLTCSLYSTESQESAFPDFDEINSCAALPAISSDNAGESVDHHVNEPSVDSGPEVEFDGNCVLVYKDDLSSCSEFYGAHISHKKNMTKLEVKPGNQRNKDTAIYEDLSVESEQSNAESKPKSSPNEKLELSEVFCDSDWEII</sequence>
<proteinExistence type="predicted"/>
<dbReference type="GeneID" id="107822852"/>
<keyword evidence="2" id="KW-1185">Reference proteome</keyword>
<dbReference type="RefSeq" id="XP_016504912.1">
    <property type="nucleotide sequence ID" value="XM_016649426.1"/>
</dbReference>
<dbReference type="STRING" id="4097.A0A1S4CUK3"/>
<dbReference type="AlphaFoldDB" id="A0A1S4CUK3"/>
<protein>
    <submittedName>
        <fullName evidence="3">Uncharacterized protein LOC107822852 isoform X1</fullName>
    </submittedName>
    <submittedName>
        <fullName evidence="3">Uncharacterized protein isoform X1</fullName>
    </submittedName>
</protein>
<dbReference type="KEGG" id="nta:107822852"/>
<dbReference type="PaxDb" id="4097-A0A1S4CUK3"/>
<evidence type="ECO:0000256" key="1">
    <source>
        <dbReference type="SAM" id="MobiDB-lite"/>
    </source>
</evidence>
<evidence type="ECO:0000313" key="3">
    <source>
        <dbReference type="RefSeq" id="XP_016504912.1"/>
    </source>
</evidence>
<dbReference type="GO" id="GO:0061908">
    <property type="term" value="C:phagophore"/>
    <property type="evidence" value="ECO:0000318"/>
    <property type="project" value="GO_Central"/>
</dbReference>
<dbReference type="GO" id="GO:0005776">
    <property type="term" value="C:autophagosome"/>
    <property type="evidence" value="ECO:0000318"/>
    <property type="project" value="GO_Central"/>
</dbReference>
<accession>A0A1S4CUK3</accession>
<dbReference type="InterPro" id="IPR053273">
    <property type="entry name" value="CST_Regulator"/>
</dbReference>
<gene>
    <name evidence="3" type="primary">LOC107822852</name>
</gene>
<dbReference type="PANTHER" id="PTHR34659:SF1">
    <property type="entry name" value="PROTEIN EGT2"/>
    <property type="match status" value="1"/>
</dbReference>
<dbReference type="RefSeq" id="XP_016504912.1">
    <property type="nucleotide sequence ID" value="XM_016649426.2"/>
</dbReference>
<evidence type="ECO:0000313" key="2">
    <source>
        <dbReference type="Proteomes" id="UP000790787"/>
    </source>
</evidence>
<reference evidence="3" key="2">
    <citation type="submission" date="2025-08" db="UniProtKB">
        <authorList>
            <consortium name="RefSeq"/>
        </authorList>
    </citation>
    <scope>IDENTIFICATION</scope>
    <source>
        <tissue evidence="3">Leaf</tissue>
    </source>
</reference>
<feature type="compositionally biased region" description="Basic and acidic residues" evidence="1">
    <location>
        <begin position="352"/>
        <end position="364"/>
    </location>
</feature>